<evidence type="ECO:0000256" key="1">
    <source>
        <dbReference type="SAM" id="MobiDB-lite"/>
    </source>
</evidence>
<dbReference type="AlphaFoldDB" id="A0A7R9EFA9"/>
<sequence>MDETSLEAKLVDVQILEHSLLLMENIQELVSSKPESRVEVFIKPEPHDEPDYNATPNPVEADQSHRQELSFEGVWMSTKD</sequence>
<proteinExistence type="predicted"/>
<organism evidence="2">
    <name type="scientific">Timema monikensis</name>
    <dbReference type="NCBI Taxonomy" id="170555"/>
    <lineage>
        <taxon>Eukaryota</taxon>
        <taxon>Metazoa</taxon>
        <taxon>Ecdysozoa</taxon>
        <taxon>Arthropoda</taxon>
        <taxon>Hexapoda</taxon>
        <taxon>Insecta</taxon>
        <taxon>Pterygota</taxon>
        <taxon>Neoptera</taxon>
        <taxon>Polyneoptera</taxon>
        <taxon>Phasmatodea</taxon>
        <taxon>Timematodea</taxon>
        <taxon>Timematoidea</taxon>
        <taxon>Timematidae</taxon>
        <taxon>Timema</taxon>
    </lineage>
</organism>
<accession>A0A7R9EFA9</accession>
<protein>
    <submittedName>
        <fullName evidence="2">Uncharacterized protein</fullName>
    </submittedName>
</protein>
<name>A0A7R9EFA9_9NEOP</name>
<dbReference type="EMBL" id="OB795028">
    <property type="protein sequence ID" value="CAD7431554.1"/>
    <property type="molecule type" value="Genomic_DNA"/>
</dbReference>
<feature type="region of interest" description="Disordered" evidence="1">
    <location>
        <begin position="44"/>
        <end position="64"/>
    </location>
</feature>
<gene>
    <name evidence="2" type="ORF">TMSB3V08_LOCUS8284</name>
</gene>
<reference evidence="2" key="1">
    <citation type="submission" date="2020-11" db="EMBL/GenBank/DDBJ databases">
        <authorList>
            <person name="Tran Van P."/>
        </authorList>
    </citation>
    <scope>NUCLEOTIDE SEQUENCE</scope>
</reference>
<evidence type="ECO:0000313" key="2">
    <source>
        <dbReference type="EMBL" id="CAD7431554.1"/>
    </source>
</evidence>